<dbReference type="InterPro" id="IPR000068">
    <property type="entry name" value="GPCR_3_Ca_sens_rcpt-rel"/>
</dbReference>
<dbReference type="Gene3D" id="3.40.50.2300">
    <property type="match status" value="2"/>
</dbReference>
<evidence type="ECO:0000256" key="9">
    <source>
        <dbReference type="ARBA" id="ARBA00023170"/>
    </source>
</evidence>
<feature type="domain" description="G-protein coupled receptors family 3 profile" evidence="13">
    <location>
        <begin position="579"/>
        <end position="843"/>
    </location>
</feature>
<dbReference type="Pfam" id="PF01094">
    <property type="entry name" value="ANF_receptor"/>
    <property type="match status" value="1"/>
</dbReference>
<dbReference type="PRINTS" id="PR00248">
    <property type="entry name" value="GPCRMGR"/>
</dbReference>
<keyword evidence="3" id="KW-1003">Cell membrane</keyword>
<feature type="transmembrane region" description="Helical" evidence="12">
    <location>
        <begin position="693"/>
        <end position="712"/>
    </location>
</feature>
<dbReference type="PROSITE" id="PS50259">
    <property type="entry name" value="G_PROTEIN_RECEP_F3_4"/>
    <property type="match status" value="1"/>
</dbReference>
<dbReference type="InterPro" id="IPR017979">
    <property type="entry name" value="GPCR_3_CS"/>
</dbReference>
<evidence type="ECO:0000256" key="3">
    <source>
        <dbReference type="ARBA" id="ARBA00022475"/>
    </source>
</evidence>
<dbReference type="Pfam" id="PF00003">
    <property type="entry name" value="7tm_3"/>
    <property type="match status" value="1"/>
</dbReference>
<dbReference type="InterPro" id="IPR000337">
    <property type="entry name" value="GPCR_3"/>
</dbReference>
<evidence type="ECO:0000256" key="1">
    <source>
        <dbReference type="ARBA" id="ARBA00004651"/>
    </source>
</evidence>
<evidence type="ECO:0000256" key="5">
    <source>
        <dbReference type="ARBA" id="ARBA00022729"/>
    </source>
</evidence>
<feature type="transmembrane region" description="Helical" evidence="12">
    <location>
        <begin position="579"/>
        <end position="603"/>
    </location>
</feature>
<dbReference type="InterPro" id="IPR011500">
    <property type="entry name" value="GPCR_3_9-Cys_dom"/>
</dbReference>
<feature type="transmembrane region" description="Helical" evidence="12">
    <location>
        <begin position="805"/>
        <end position="829"/>
    </location>
</feature>
<evidence type="ECO:0000256" key="7">
    <source>
        <dbReference type="ARBA" id="ARBA00023040"/>
    </source>
</evidence>
<evidence type="ECO:0000256" key="6">
    <source>
        <dbReference type="ARBA" id="ARBA00022989"/>
    </source>
</evidence>
<dbReference type="InterPro" id="IPR001828">
    <property type="entry name" value="ANF_lig-bd_rcpt"/>
</dbReference>
<keyword evidence="11" id="KW-0807">Transducer</keyword>
<feature type="transmembrane region" description="Helical" evidence="12">
    <location>
        <begin position="615"/>
        <end position="638"/>
    </location>
</feature>
<organism evidence="14 15">
    <name type="scientific">Xenopus laevis</name>
    <name type="common">African clawed frog</name>
    <dbReference type="NCBI Taxonomy" id="8355"/>
    <lineage>
        <taxon>Eukaryota</taxon>
        <taxon>Metazoa</taxon>
        <taxon>Chordata</taxon>
        <taxon>Craniata</taxon>
        <taxon>Vertebrata</taxon>
        <taxon>Euteleostomi</taxon>
        <taxon>Amphibia</taxon>
        <taxon>Batrachia</taxon>
        <taxon>Anura</taxon>
        <taxon>Pipoidea</taxon>
        <taxon>Pipidae</taxon>
        <taxon>Xenopodinae</taxon>
        <taxon>Xenopus</taxon>
        <taxon>Xenopus</taxon>
    </lineage>
</organism>
<dbReference type="GeneID" id="108710431"/>
<reference evidence="15" key="1">
    <citation type="submission" date="2025-08" db="UniProtKB">
        <authorList>
            <consortium name="RefSeq"/>
        </authorList>
    </citation>
    <scope>IDENTIFICATION</scope>
    <source>
        <strain evidence="15">J_2021</strain>
        <tissue evidence="15">Erythrocytes</tissue>
    </source>
</reference>
<comment type="subcellular location">
    <subcellularLocation>
        <location evidence="1">Cell membrane</location>
        <topology evidence="1">Multi-pass membrane protein</topology>
    </subcellularLocation>
</comment>
<dbReference type="AlphaFoldDB" id="A0A8J1MJD1"/>
<keyword evidence="7" id="KW-0297">G-protein coupled receptor</keyword>
<proteinExistence type="inferred from homology"/>
<dbReference type="InterPro" id="IPR004073">
    <property type="entry name" value="GPCR_3_vmron_rcpt_2"/>
</dbReference>
<evidence type="ECO:0000313" key="15">
    <source>
        <dbReference type="RefSeq" id="XP_041441608.1"/>
    </source>
</evidence>
<accession>A0A8J1MJD1</accession>
<dbReference type="RefSeq" id="XP_041441608.1">
    <property type="nucleotide sequence ID" value="XM_041585674.1"/>
</dbReference>
<dbReference type="Gene3D" id="2.10.50.30">
    <property type="entry name" value="GPCR, family 3, nine cysteines domain"/>
    <property type="match status" value="1"/>
</dbReference>
<protein>
    <submittedName>
        <fullName evidence="15">Extracellular calcium-sensing receptor</fullName>
    </submittedName>
</protein>
<dbReference type="Pfam" id="PF07562">
    <property type="entry name" value="NCD3G"/>
    <property type="match status" value="1"/>
</dbReference>
<keyword evidence="4 12" id="KW-0812">Transmembrane</keyword>
<evidence type="ECO:0000259" key="13">
    <source>
        <dbReference type="PROSITE" id="PS50259"/>
    </source>
</evidence>
<dbReference type="GO" id="GO:0005886">
    <property type="term" value="C:plasma membrane"/>
    <property type="evidence" value="ECO:0000318"/>
    <property type="project" value="GO_Central"/>
</dbReference>
<gene>
    <name evidence="15" type="primary">LOC108710431</name>
</gene>
<evidence type="ECO:0000256" key="12">
    <source>
        <dbReference type="SAM" id="Phobius"/>
    </source>
</evidence>
<dbReference type="OrthoDB" id="5984008at2759"/>
<dbReference type="PRINTS" id="PR01535">
    <property type="entry name" value="VOMERONASL2R"/>
</dbReference>
<dbReference type="InterPro" id="IPR017978">
    <property type="entry name" value="GPCR_3_C"/>
</dbReference>
<dbReference type="PANTHER" id="PTHR24061">
    <property type="entry name" value="CALCIUM-SENSING RECEPTOR-RELATED"/>
    <property type="match status" value="1"/>
</dbReference>
<sequence>MCTGMETKISCNLPNENITGYISRPGDIIIGGTFPVHFQITYSDFHFTSKPPELQCQLISSEFYLSLQALIFAVEEINANPELLPNVTLGFQIFDTCKTLQRAAQATLLMLSGGKEMTPNYHCYKGAPLAGIVGDPASKRTILMAQILGLYRYPQVSYLATSPILSDRNLFPSFFRTVPSDEFQMRGLAQLVSHFGWSWLGLLANDDDYGQFGLQIVKQEIIKAGACVAFAENILTSKPDRNAPHITRLIRMSTAKVIIVITSDSDFLIVVEEMLRQNVTGNTWIASDAWATSTLLSNRRFQGILSSTIGFAIYHGQMPLFNEYLNSLSQSHLHDLFMMELWEQTFSCKWLDQEKFHALMANGTMKACTGEEKLESLMMELEHRVSLHVYTAVYAIAWALHNMLYCTHGYGALHAGTCATISSFYPWQLLHYVRNVNFKTKDGSHVFFDANGNPPAMYDIVNWRVSANGSLEKVTVGKFELNSPDGTIFNVYGAEIIWNNHTQVPLSKCSPSCPSGSRKVIVPGKPLCCYECARCPQGQISNMTDAVECHPCSWDTWPNLQQDRCLPRAAEFLSYDEPLGYSLAVISSLFSLTPITILGVFICYKKTPIVRANNYFLSCLLLFSLFLCFLCSLGFIGYPQPEKCLLRQVAFGMTFTFCISCVLAKTITVVIAFNATKPGSRLKRWTGVKVSYCVLLVCTLIQTFLCVMWLILSPPFPEFETDKKPGVIIINCNEGSSIAFWCMLGYLGLLATISFIVAFLARRLPDSFNETKFITFSMLAFLSVWVSFIPAYLSARGMYTVAMEVFAILSSSLAVVICIFLPKCFIVLFRPKLNSREHLMGKSRGKK</sequence>
<keyword evidence="9 15" id="KW-0675">Receptor</keyword>
<dbReference type="Proteomes" id="UP000186698">
    <property type="component" value="Chromosome 3L"/>
</dbReference>
<name>A0A8J1MJD1_XENLA</name>
<dbReference type="KEGG" id="xla:108710431"/>
<evidence type="ECO:0000256" key="4">
    <source>
        <dbReference type="ARBA" id="ARBA00022692"/>
    </source>
</evidence>
<dbReference type="InterPro" id="IPR038550">
    <property type="entry name" value="GPCR_3_9-Cys_sf"/>
</dbReference>
<evidence type="ECO:0000256" key="2">
    <source>
        <dbReference type="ARBA" id="ARBA00007242"/>
    </source>
</evidence>
<keyword evidence="8 12" id="KW-0472">Membrane</keyword>
<dbReference type="GO" id="GO:0004930">
    <property type="term" value="F:G protein-coupled receptor activity"/>
    <property type="evidence" value="ECO:0000318"/>
    <property type="project" value="GO_Central"/>
</dbReference>
<feature type="transmembrane region" description="Helical" evidence="12">
    <location>
        <begin position="773"/>
        <end position="793"/>
    </location>
</feature>
<evidence type="ECO:0000256" key="10">
    <source>
        <dbReference type="ARBA" id="ARBA00023180"/>
    </source>
</evidence>
<dbReference type="SUPFAM" id="SSF53822">
    <property type="entry name" value="Periplasmic binding protein-like I"/>
    <property type="match status" value="1"/>
</dbReference>
<dbReference type="PANTHER" id="PTHR24061:SF605">
    <property type="entry name" value="TASTE RECEPTOR TYPE 1 MEMBER 1"/>
    <property type="match status" value="1"/>
</dbReference>
<dbReference type="FunFam" id="3.40.50.2300:FF:000016">
    <property type="entry name" value="Taste 1 receptor member 2"/>
    <property type="match status" value="1"/>
</dbReference>
<dbReference type="PROSITE" id="PS00981">
    <property type="entry name" value="G_PROTEIN_RECEP_F3_3"/>
    <property type="match status" value="1"/>
</dbReference>
<evidence type="ECO:0000256" key="8">
    <source>
        <dbReference type="ARBA" id="ARBA00023136"/>
    </source>
</evidence>
<feature type="transmembrane region" description="Helical" evidence="12">
    <location>
        <begin position="650"/>
        <end position="673"/>
    </location>
</feature>
<keyword evidence="5" id="KW-0732">Signal</keyword>
<keyword evidence="10" id="KW-0325">Glycoprotein</keyword>
<evidence type="ECO:0000313" key="14">
    <source>
        <dbReference type="Proteomes" id="UP000186698"/>
    </source>
</evidence>
<comment type="similarity">
    <text evidence="2">Belongs to the G-protein coupled receptor 3 family.</text>
</comment>
<dbReference type="FunFam" id="3.40.50.2300:FF:000067">
    <property type="entry name" value="Olfactory receptor C family, h1"/>
    <property type="match status" value="1"/>
</dbReference>
<feature type="transmembrane region" description="Helical" evidence="12">
    <location>
        <begin position="738"/>
        <end position="761"/>
    </location>
</feature>
<keyword evidence="14" id="KW-1185">Reference proteome</keyword>
<evidence type="ECO:0000256" key="11">
    <source>
        <dbReference type="ARBA" id="ARBA00023224"/>
    </source>
</evidence>
<dbReference type="FunFam" id="2.10.50.30:FF:000002">
    <property type="entry name" value="Vomeronasal 2 receptor, h1"/>
    <property type="match status" value="1"/>
</dbReference>
<dbReference type="InterPro" id="IPR028082">
    <property type="entry name" value="Peripla_BP_I"/>
</dbReference>
<keyword evidence="6 12" id="KW-1133">Transmembrane helix</keyword>